<protein>
    <submittedName>
        <fullName evidence="1">Uncharacterized protein</fullName>
    </submittedName>
</protein>
<dbReference type="Proteomes" id="UP001597506">
    <property type="component" value="Unassembled WGS sequence"/>
</dbReference>
<comment type="caution">
    <text evidence="1">The sequence shown here is derived from an EMBL/GenBank/DDBJ whole genome shotgun (WGS) entry which is preliminary data.</text>
</comment>
<dbReference type="EMBL" id="JBHUMF010000016">
    <property type="protein sequence ID" value="MFD2680685.1"/>
    <property type="molecule type" value="Genomic_DNA"/>
</dbReference>
<organism evidence="1 2">
    <name type="scientific">Bacillus seohaeanensis</name>
    <dbReference type="NCBI Taxonomy" id="284580"/>
    <lineage>
        <taxon>Bacteria</taxon>
        <taxon>Bacillati</taxon>
        <taxon>Bacillota</taxon>
        <taxon>Bacilli</taxon>
        <taxon>Bacillales</taxon>
        <taxon>Bacillaceae</taxon>
        <taxon>Bacillus</taxon>
    </lineage>
</organism>
<reference evidence="2" key="1">
    <citation type="journal article" date="2019" name="Int. J. Syst. Evol. Microbiol.">
        <title>The Global Catalogue of Microorganisms (GCM) 10K type strain sequencing project: providing services to taxonomists for standard genome sequencing and annotation.</title>
        <authorList>
            <consortium name="The Broad Institute Genomics Platform"/>
            <consortium name="The Broad Institute Genome Sequencing Center for Infectious Disease"/>
            <person name="Wu L."/>
            <person name="Ma J."/>
        </authorList>
    </citation>
    <scope>NUCLEOTIDE SEQUENCE [LARGE SCALE GENOMIC DNA]</scope>
    <source>
        <strain evidence="2">KCTC 3913</strain>
    </source>
</reference>
<name>A0ABW5RQJ0_9BACI</name>
<gene>
    <name evidence="1" type="ORF">ACFSUL_07925</name>
</gene>
<keyword evidence="2" id="KW-1185">Reference proteome</keyword>
<evidence type="ECO:0000313" key="1">
    <source>
        <dbReference type="EMBL" id="MFD2680685.1"/>
    </source>
</evidence>
<proteinExistence type="predicted"/>
<dbReference type="RefSeq" id="WP_377934305.1">
    <property type="nucleotide sequence ID" value="NZ_JBHUMF010000016.1"/>
</dbReference>
<evidence type="ECO:0000313" key="2">
    <source>
        <dbReference type="Proteomes" id="UP001597506"/>
    </source>
</evidence>
<sequence length="117" mass="13058">MKNQDELAAKIDKIMEKGSTGEIIAELSKLDLPNPSNNVHANGGKGGRAISLTYVDNYSSLMLVYTFLLNTLEREGDEGSFYLNKSLLTVLQQAMEEQQQYRAAFLEAVNLLNDQKE</sequence>
<accession>A0ABW5RQJ0</accession>